<evidence type="ECO:0000256" key="1">
    <source>
        <dbReference type="SAM" id="MobiDB-lite"/>
    </source>
</evidence>
<sequence>TPESSTKEASPTAEESSAAPSSTAGYSSGNGKRGLAYNDVALTGAFDGSSEISWAYNWASSGPGLSSNFEFVPMLWGLRDEFTSAWEDAANSALESGSSCLLAFNEPDHEEQANLAPSAAADGYRQYMSPFAGAAQLGTPAVTNGADGMGLDWLASFMDACSDCPIDFAVIHWYDAASNTEYFKNHVTEAHELTGLPVWVTEFGASGSEAEQAQFLEEVMAWMDGQDFVERYSYFMVSEGNLVSGDALTEVGDIFSSYVAK</sequence>
<dbReference type="InterPro" id="IPR024655">
    <property type="entry name" value="Asl1_glyco_hydro_catalytic"/>
</dbReference>
<dbReference type="PANTHER" id="PTHR34154">
    <property type="entry name" value="ALKALI-SENSITIVE LINKAGE PROTEIN 1"/>
    <property type="match status" value="1"/>
</dbReference>
<dbReference type="AlphaFoldDB" id="A0A6A6P1B7"/>
<dbReference type="Gene3D" id="3.20.20.80">
    <property type="entry name" value="Glycosidases"/>
    <property type="match status" value="1"/>
</dbReference>
<dbReference type="PANTHER" id="PTHR34154:SF10">
    <property type="entry name" value="ASL1-LIKE GLYCOSYL HYDROLASE CATALYTIC DOMAIN-CONTAINING PROTEIN"/>
    <property type="match status" value="1"/>
</dbReference>
<name>A0A6A6P1B7_9PEZI</name>
<evidence type="ECO:0000313" key="3">
    <source>
        <dbReference type="EMBL" id="KAF2457532.1"/>
    </source>
</evidence>
<feature type="compositionally biased region" description="Low complexity" evidence="1">
    <location>
        <begin position="1"/>
        <end position="24"/>
    </location>
</feature>
<dbReference type="InterPro" id="IPR017853">
    <property type="entry name" value="GH"/>
</dbReference>
<reference evidence="3" key="1">
    <citation type="journal article" date="2020" name="Stud. Mycol.">
        <title>101 Dothideomycetes genomes: a test case for predicting lifestyles and emergence of pathogens.</title>
        <authorList>
            <person name="Haridas S."/>
            <person name="Albert R."/>
            <person name="Binder M."/>
            <person name="Bloem J."/>
            <person name="Labutti K."/>
            <person name="Salamov A."/>
            <person name="Andreopoulos B."/>
            <person name="Baker S."/>
            <person name="Barry K."/>
            <person name="Bills G."/>
            <person name="Bluhm B."/>
            <person name="Cannon C."/>
            <person name="Castanera R."/>
            <person name="Culley D."/>
            <person name="Daum C."/>
            <person name="Ezra D."/>
            <person name="Gonzalez J."/>
            <person name="Henrissat B."/>
            <person name="Kuo A."/>
            <person name="Liang C."/>
            <person name="Lipzen A."/>
            <person name="Lutzoni F."/>
            <person name="Magnuson J."/>
            <person name="Mondo S."/>
            <person name="Nolan M."/>
            <person name="Ohm R."/>
            <person name="Pangilinan J."/>
            <person name="Park H.-J."/>
            <person name="Ramirez L."/>
            <person name="Alfaro M."/>
            <person name="Sun H."/>
            <person name="Tritt A."/>
            <person name="Yoshinaga Y."/>
            <person name="Zwiers L.-H."/>
            <person name="Turgeon B."/>
            <person name="Goodwin S."/>
            <person name="Spatafora J."/>
            <person name="Crous P."/>
            <person name="Grigoriev I."/>
        </authorList>
    </citation>
    <scope>NUCLEOTIDE SEQUENCE</scope>
    <source>
        <strain evidence="3">ATCC 16933</strain>
    </source>
</reference>
<evidence type="ECO:0000313" key="4">
    <source>
        <dbReference type="Proteomes" id="UP000799766"/>
    </source>
</evidence>
<gene>
    <name evidence="3" type="ORF">BDY21DRAFT_285796</name>
</gene>
<dbReference type="OrthoDB" id="43654at2759"/>
<feature type="domain" description="Asl1-like glycosyl hydrolase catalytic" evidence="2">
    <location>
        <begin position="34"/>
        <end position="255"/>
    </location>
</feature>
<dbReference type="InterPro" id="IPR053183">
    <property type="entry name" value="ASL1"/>
</dbReference>
<proteinExistence type="predicted"/>
<dbReference type="GO" id="GO:0009277">
    <property type="term" value="C:fungal-type cell wall"/>
    <property type="evidence" value="ECO:0007669"/>
    <property type="project" value="TreeGrafter"/>
</dbReference>
<evidence type="ECO:0000259" key="2">
    <source>
        <dbReference type="Pfam" id="PF11790"/>
    </source>
</evidence>
<protein>
    <recommendedName>
        <fullName evidence="2">Asl1-like glycosyl hydrolase catalytic domain-containing protein</fullName>
    </recommendedName>
</protein>
<dbReference type="EMBL" id="MU001680">
    <property type="protein sequence ID" value="KAF2457532.1"/>
    <property type="molecule type" value="Genomic_DNA"/>
</dbReference>
<accession>A0A6A6P1B7</accession>
<dbReference type="SUPFAM" id="SSF51445">
    <property type="entry name" value="(Trans)glycosidases"/>
    <property type="match status" value="1"/>
</dbReference>
<feature type="non-terminal residue" evidence="3">
    <location>
        <position position="1"/>
    </location>
</feature>
<dbReference type="Proteomes" id="UP000799766">
    <property type="component" value="Unassembled WGS sequence"/>
</dbReference>
<dbReference type="GO" id="GO:0071966">
    <property type="term" value="P:fungal-type cell wall polysaccharide metabolic process"/>
    <property type="evidence" value="ECO:0007669"/>
    <property type="project" value="TreeGrafter"/>
</dbReference>
<dbReference type="Pfam" id="PF11790">
    <property type="entry name" value="Glyco_hydro_cc"/>
    <property type="match status" value="1"/>
</dbReference>
<keyword evidence="4" id="KW-1185">Reference proteome</keyword>
<organism evidence="3 4">
    <name type="scientific">Lineolata rhizophorae</name>
    <dbReference type="NCBI Taxonomy" id="578093"/>
    <lineage>
        <taxon>Eukaryota</taxon>
        <taxon>Fungi</taxon>
        <taxon>Dikarya</taxon>
        <taxon>Ascomycota</taxon>
        <taxon>Pezizomycotina</taxon>
        <taxon>Dothideomycetes</taxon>
        <taxon>Dothideomycetes incertae sedis</taxon>
        <taxon>Lineolatales</taxon>
        <taxon>Lineolataceae</taxon>
        <taxon>Lineolata</taxon>
    </lineage>
</organism>
<feature type="region of interest" description="Disordered" evidence="1">
    <location>
        <begin position="1"/>
        <end position="29"/>
    </location>
</feature>